<comment type="pathway">
    <text evidence="3 4">Purine metabolism; IMP biosynthesis via de novo pathway; 5-amino-1-(5-phospho-D-ribosyl)imidazole-4-carboxylate from 5-amino-1-(5-phospho-D-ribosyl)imidazole (N5-CAIR route): step 2/2.</text>
</comment>
<reference evidence="6 7" key="1">
    <citation type="journal article" date="2015" name="Microbes Environ.">
        <title>An Efficient Strategy Developed for Next-Generation Sequencing of Endosymbiont Genomes Performed Using Crude DNA Isolated from Host Tissues: A Case Study of Blattabacterium cuenoti Inhabiting the Fat Bodies of Cockroaches.</title>
        <authorList>
            <person name="Kinjo Y."/>
            <person name="Saitoh S."/>
            <person name="Tokuda G."/>
        </authorList>
    </citation>
    <scope>NUCLEOTIDE SEQUENCE [LARGE SCALE GENOMIC DNA]</scope>
    <source>
        <strain evidence="6 7">BPAY</strain>
    </source>
</reference>
<evidence type="ECO:0000256" key="2">
    <source>
        <dbReference type="ARBA" id="ARBA00023235"/>
    </source>
</evidence>
<evidence type="ECO:0000256" key="4">
    <source>
        <dbReference type="PIRNR" id="PIRNR001338"/>
    </source>
</evidence>
<dbReference type="Pfam" id="PF00731">
    <property type="entry name" value="AIRC"/>
    <property type="match status" value="1"/>
</dbReference>
<accession>A0ABM7EY67</accession>
<evidence type="ECO:0000313" key="6">
    <source>
        <dbReference type="EMBL" id="BAR91912.1"/>
    </source>
</evidence>
<feature type="binding site" evidence="3">
    <location>
        <position position="12"/>
    </location>
    <ligand>
        <name>substrate</name>
    </ligand>
</feature>
<evidence type="ECO:0000256" key="1">
    <source>
        <dbReference type="ARBA" id="ARBA00022755"/>
    </source>
</evidence>
<gene>
    <name evidence="3 6" type="primary">purE</name>
    <name evidence="6" type="ORF">BPAY_160</name>
</gene>
<dbReference type="Proteomes" id="UP000217805">
    <property type="component" value="Chromosome"/>
</dbReference>
<comment type="function">
    <text evidence="3 4">Catalyzes the conversion of N5-carboxyaminoimidazole ribonucleotide (N5-CAIR) to 4-carboxy-5-aminoimidazole ribonucleotide (CAIR).</text>
</comment>
<dbReference type="EMBL" id="AP014609">
    <property type="protein sequence ID" value="BAR91912.1"/>
    <property type="molecule type" value="Genomic_DNA"/>
</dbReference>
<name>A0ABM7EY67_9FLAO</name>
<dbReference type="HAMAP" id="MF_01929">
    <property type="entry name" value="PurE_classI"/>
    <property type="match status" value="1"/>
</dbReference>
<comment type="catalytic activity">
    <reaction evidence="3 4">
        <text>5-carboxyamino-1-(5-phospho-D-ribosyl)imidazole + H(+) = 5-amino-1-(5-phospho-D-ribosyl)imidazole-4-carboxylate</text>
        <dbReference type="Rhea" id="RHEA:13193"/>
        <dbReference type="ChEBI" id="CHEBI:15378"/>
        <dbReference type="ChEBI" id="CHEBI:58730"/>
        <dbReference type="ChEBI" id="CHEBI:77657"/>
        <dbReference type="EC" id="5.4.99.18"/>
    </reaction>
</comment>
<feature type="binding site" evidence="3">
    <location>
        <position position="9"/>
    </location>
    <ligand>
        <name>substrate</name>
    </ligand>
</feature>
<dbReference type="EC" id="5.4.99.18" evidence="3 4"/>
<dbReference type="Gene3D" id="3.40.50.1970">
    <property type="match status" value="1"/>
</dbReference>
<keyword evidence="2 3" id="KW-0413">Isomerase</keyword>
<evidence type="ECO:0000259" key="5">
    <source>
        <dbReference type="SMART" id="SM01001"/>
    </source>
</evidence>
<dbReference type="SMART" id="SM01001">
    <property type="entry name" value="AIRC"/>
    <property type="match status" value="1"/>
</dbReference>
<proteinExistence type="inferred from homology"/>
<dbReference type="NCBIfam" id="TIGR01162">
    <property type="entry name" value="purE"/>
    <property type="match status" value="1"/>
</dbReference>
<dbReference type="InterPro" id="IPR024694">
    <property type="entry name" value="PurE_prokaryotes"/>
</dbReference>
<protein>
    <recommendedName>
        <fullName evidence="3 4">N5-carboxyaminoimidazole ribonucleotide mutase</fullName>
        <shortName evidence="3 4">N5-CAIR mutase</shortName>
        <ecNumber evidence="3 4">5.4.99.18</ecNumber>
    </recommendedName>
    <alternativeName>
        <fullName evidence="3">5-(carboxyamino)imidazole ribonucleotide mutase</fullName>
    </alternativeName>
</protein>
<dbReference type="InterPro" id="IPR000031">
    <property type="entry name" value="PurE_dom"/>
</dbReference>
<comment type="similarity">
    <text evidence="3">Belongs to the AIR carboxylase family. Class I subfamily.</text>
</comment>
<dbReference type="PANTHER" id="PTHR23046:SF2">
    <property type="entry name" value="PHOSPHORIBOSYLAMINOIMIDAZOLE CARBOXYLASE"/>
    <property type="match status" value="1"/>
</dbReference>
<organism evidence="6 7">
    <name type="scientific">Blattabacterium cuenoti BPAY</name>
    <dbReference type="NCBI Taxonomy" id="1457031"/>
    <lineage>
        <taxon>Bacteria</taxon>
        <taxon>Pseudomonadati</taxon>
        <taxon>Bacteroidota</taxon>
        <taxon>Flavobacteriia</taxon>
        <taxon>Flavobacteriales</taxon>
        <taxon>Blattabacteriaceae</taxon>
        <taxon>Blattabacterium</taxon>
    </lineage>
</organism>
<evidence type="ECO:0000313" key="7">
    <source>
        <dbReference type="Proteomes" id="UP000217805"/>
    </source>
</evidence>
<dbReference type="InterPro" id="IPR033747">
    <property type="entry name" value="PurE_ClassI"/>
</dbReference>
<dbReference type="SUPFAM" id="SSF52255">
    <property type="entry name" value="N5-CAIR mutase (phosphoribosylaminoimidazole carboxylase, PurE)"/>
    <property type="match status" value="1"/>
</dbReference>
<keyword evidence="1 3" id="KW-0658">Purine biosynthesis</keyword>
<sequence>MKVAIFFGSISDQSIMKITEKVLHQFNISYKSYVISAHRLPDILSNTIKKIESEGTDVIIAGAGLSAHLPGFISSKTILPVIGVPIHCHNNNYGSLGGIDALLSMVQMPKDVPVATVGINNSYNAALFAIYILATKYQNIKKLLLEFKMKKKEKLITEIKQHLLS</sequence>
<dbReference type="PANTHER" id="PTHR23046">
    <property type="entry name" value="PHOSPHORIBOSYLAMINOIMIDAZOLE CARBOXYLASE CATALYTIC SUBUNIT"/>
    <property type="match status" value="1"/>
</dbReference>
<dbReference type="RefSeq" id="WP_096378025.1">
    <property type="nucleotide sequence ID" value="NZ_AP014609.1"/>
</dbReference>
<feature type="domain" description="PurE" evidence="5">
    <location>
        <begin position="1"/>
        <end position="155"/>
    </location>
</feature>
<keyword evidence="7" id="KW-1185">Reference proteome</keyword>
<dbReference type="PIRSF" id="PIRSF001338">
    <property type="entry name" value="AIR_carboxylase"/>
    <property type="match status" value="1"/>
</dbReference>
<evidence type="ECO:0000256" key="3">
    <source>
        <dbReference type="HAMAP-Rule" id="MF_01929"/>
    </source>
</evidence>
<feature type="binding site" evidence="3">
    <location>
        <position position="39"/>
    </location>
    <ligand>
        <name>substrate</name>
    </ligand>
</feature>